<feature type="domain" description="Peptidase M13 N-terminal" evidence="11">
    <location>
        <begin position="33"/>
        <end position="186"/>
    </location>
</feature>
<keyword evidence="13" id="KW-1185">Reference proteome</keyword>
<dbReference type="PRINTS" id="PR00786">
    <property type="entry name" value="NEPRILYSIN"/>
</dbReference>
<dbReference type="InterPro" id="IPR024079">
    <property type="entry name" value="MetalloPept_cat_dom_sf"/>
</dbReference>
<comment type="subcellular location">
    <subcellularLocation>
        <location evidence="2">Cell membrane</location>
        <topology evidence="2">Single-pass type II membrane protein</topology>
    </subcellularLocation>
</comment>
<feature type="compositionally biased region" description="Acidic residues" evidence="9">
    <location>
        <begin position="219"/>
        <end position="231"/>
    </location>
</feature>
<dbReference type="PANTHER" id="PTHR11733">
    <property type="entry name" value="ZINC METALLOPROTEASE FAMILY M13 NEPRILYSIN-RELATED"/>
    <property type="match status" value="1"/>
</dbReference>
<comment type="cofactor">
    <cofactor evidence="1">
        <name>Zn(2+)</name>
        <dbReference type="ChEBI" id="CHEBI:29105"/>
    </cofactor>
</comment>
<dbReference type="GO" id="GO:0004222">
    <property type="term" value="F:metalloendopeptidase activity"/>
    <property type="evidence" value="ECO:0007669"/>
    <property type="project" value="InterPro"/>
</dbReference>
<feature type="compositionally biased region" description="Basic residues" evidence="9">
    <location>
        <begin position="251"/>
        <end position="265"/>
    </location>
</feature>
<dbReference type="GO" id="GO:0005886">
    <property type="term" value="C:plasma membrane"/>
    <property type="evidence" value="ECO:0007669"/>
    <property type="project" value="UniProtKB-SubCell"/>
</dbReference>
<evidence type="ECO:0000259" key="11">
    <source>
        <dbReference type="Pfam" id="PF05649"/>
    </source>
</evidence>
<dbReference type="Gene3D" id="3.40.390.10">
    <property type="entry name" value="Collagenase (Catalytic Domain)"/>
    <property type="match status" value="1"/>
</dbReference>
<feature type="domain" description="Peptidase M13 C-terminal" evidence="10">
    <location>
        <begin position="652"/>
        <end position="862"/>
    </location>
</feature>
<dbReference type="STRING" id="178035.A0A154P0G3"/>
<dbReference type="CDD" id="cd08662">
    <property type="entry name" value="M13"/>
    <property type="match status" value="1"/>
</dbReference>
<accession>A0A154P0G3</accession>
<dbReference type="GO" id="GO:0016485">
    <property type="term" value="P:protein processing"/>
    <property type="evidence" value="ECO:0007669"/>
    <property type="project" value="TreeGrafter"/>
</dbReference>
<feature type="region of interest" description="Disordered" evidence="9">
    <location>
        <begin position="194"/>
        <end position="267"/>
    </location>
</feature>
<keyword evidence="8" id="KW-0482">Metalloprotease</keyword>
<keyword evidence="6" id="KW-0378">Hydrolase</keyword>
<dbReference type="AlphaFoldDB" id="A0A154P0G3"/>
<dbReference type="PANTHER" id="PTHR11733:SF167">
    <property type="entry name" value="FI17812P1-RELATED"/>
    <property type="match status" value="1"/>
</dbReference>
<dbReference type="InterPro" id="IPR018497">
    <property type="entry name" value="Peptidase_M13_C"/>
</dbReference>
<evidence type="ECO:0000313" key="12">
    <source>
        <dbReference type="EMBL" id="KZC05312.1"/>
    </source>
</evidence>
<evidence type="ECO:0000256" key="1">
    <source>
        <dbReference type="ARBA" id="ARBA00001947"/>
    </source>
</evidence>
<reference evidence="12 13" key="1">
    <citation type="submission" date="2015-07" db="EMBL/GenBank/DDBJ databases">
        <title>The genome of Dufourea novaeangliae.</title>
        <authorList>
            <person name="Pan H."/>
            <person name="Kapheim K."/>
        </authorList>
    </citation>
    <scope>NUCLEOTIDE SEQUENCE [LARGE SCALE GENOMIC DNA]</scope>
    <source>
        <strain evidence="12">0120121106</strain>
        <tissue evidence="12">Whole body</tissue>
    </source>
</reference>
<dbReference type="OrthoDB" id="6475849at2759"/>
<proteinExistence type="inferred from homology"/>
<protein>
    <submittedName>
        <fullName evidence="12">Neprilysin-2</fullName>
    </submittedName>
</protein>
<organism evidence="12 13">
    <name type="scientific">Dufourea novaeangliae</name>
    <name type="common">Sweat bee</name>
    <dbReference type="NCBI Taxonomy" id="178035"/>
    <lineage>
        <taxon>Eukaryota</taxon>
        <taxon>Metazoa</taxon>
        <taxon>Ecdysozoa</taxon>
        <taxon>Arthropoda</taxon>
        <taxon>Hexapoda</taxon>
        <taxon>Insecta</taxon>
        <taxon>Pterygota</taxon>
        <taxon>Neoptera</taxon>
        <taxon>Endopterygota</taxon>
        <taxon>Hymenoptera</taxon>
        <taxon>Apocrita</taxon>
        <taxon>Aculeata</taxon>
        <taxon>Apoidea</taxon>
        <taxon>Anthophila</taxon>
        <taxon>Halictidae</taxon>
        <taxon>Rophitinae</taxon>
        <taxon>Dufourea</taxon>
    </lineage>
</organism>
<gene>
    <name evidence="12" type="ORF">WN55_05832</name>
</gene>
<sequence>IEEPEGVRSLCDTTECKALAQTITENMNASVDPCENFYEYACGNWEKHNPRPDDEVVWTPMHKAAKVVEKRLQDILRQDSKPNDLLGLRLSRRAYNACMNTDELERRGLQPLVSALWRIGGWPLLMEEDEWDEDTYQWQHVDDYYARLIGLNSLHDLKVDTPWDSDTIDTYLMIDTPHLPRKAYSLVSSYKISMDSSDENNDSKGGSQERGSEERHNEEDENEEEEEEEDDSQKKKLAKKRNNRQGNRNKMSAKHVVRKTNKSTKKTVMDSKVHYRKYPEQWRINNRNIFRNRKSTKQIYEHNNVRMRLRNHLKKIGRNEEMNSDIYFLDNVDENDCDENKNDSNERKEREEEDRKYKEELRKEYKEYILNVSTALAEARGVPISKEKLVKDIEDLVEFQLSLTRLVFLDDEDDNTTIKAFQESYDALKPTTKNGKINWIKKIQVLFTMTGLEMDSNTIILTPSSDYMKGMVKLLDRTPSKTIVNYIHWNVVSRMIKSTTEEMRDFYYNWDPYEKDFTDRSMECSKELIAKYCLGYEYVKRYFSDDWLRTASDMIDDIQKEVEYQVKGSKWMDDDTKEFILDKLVFMEKLLGYPEMYRNLTAMKKHFKGLSISRSHFENIQGVMRYVKRENLKALYEGDFRGEYDIDPVVVNAYFSPVSNAFEVTAADFQKPFFDPNHPWYSNFGILGYVMAHEINHGFDNSGRLFDRRGKYMKWLYAMADAYEKRADCFIDQFTKYSMENKTAYIQIEDYGEQTAGENIADSMGLQAVFRAYQRRQRKCKVPDPLLPGLEKFTNNQLFFLSFANVWCTAFDPKEIEHRLKRDSHSPGSLRVIGSVSNSEDFAKSYNCPEGSPMNPKKKCSIWK</sequence>
<keyword evidence="7" id="KW-0862">Zinc</keyword>
<comment type="similarity">
    <text evidence="3">Belongs to the peptidase M13 family.</text>
</comment>
<dbReference type="Proteomes" id="UP000076502">
    <property type="component" value="Unassembled WGS sequence"/>
</dbReference>
<dbReference type="Pfam" id="PF01431">
    <property type="entry name" value="Peptidase_M13"/>
    <property type="match status" value="1"/>
</dbReference>
<evidence type="ECO:0000256" key="8">
    <source>
        <dbReference type="ARBA" id="ARBA00023049"/>
    </source>
</evidence>
<dbReference type="Gene3D" id="1.10.1380.10">
    <property type="entry name" value="Neutral endopeptidase , domain2"/>
    <property type="match status" value="2"/>
</dbReference>
<keyword evidence="5" id="KW-0479">Metal-binding</keyword>
<evidence type="ECO:0000256" key="4">
    <source>
        <dbReference type="ARBA" id="ARBA00022670"/>
    </source>
</evidence>
<dbReference type="InterPro" id="IPR042089">
    <property type="entry name" value="Peptidase_M13_dom_2"/>
</dbReference>
<evidence type="ECO:0000256" key="9">
    <source>
        <dbReference type="SAM" id="MobiDB-lite"/>
    </source>
</evidence>
<feature type="domain" description="Peptidase M13 N-terminal" evidence="11">
    <location>
        <begin position="354"/>
        <end position="594"/>
    </location>
</feature>
<dbReference type="SUPFAM" id="SSF55486">
    <property type="entry name" value="Metalloproteases ('zincins'), catalytic domain"/>
    <property type="match status" value="2"/>
</dbReference>
<dbReference type="Pfam" id="PF05649">
    <property type="entry name" value="Peptidase_M13_N"/>
    <property type="match status" value="2"/>
</dbReference>
<dbReference type="InterPro" id="IPR000718">
    <property type="entry name" value="Peptidase_M13"/>
</dbReference>
<dbReference type="EMBL" id="KQ434787">
    <property type="protein sequence ID" value="KZC05312.1"/>
    <property type="molecule type" value="Genomic_DNA"/>
</dbReference>
<keyword evidence="4" id="KW-0645">Protease</keyword>
<evidence type="ECO:0000259" key="10">
    <source>
        <dbReference type="Pfam" id="PF01431"/>
    </source>
</evidence>
<dbReference type="PROSITE" id="PS51885">
    <property type="entry name" value="NEPRILYSIN"/>
    <property type="match status" value="1"/>
</dbReference>
<dbReference type="GO" id="GO:0046872">
    <property type="term" value="F:metal ion binding"/>
    <property type="evidence" value="ECO:0007669"/>
    <property type="project" value="UniProtKB-KW"/>
</dbReference>
<evidence type="ECO:0000313" key="13">
    <source>
        <dbReference type="Proteomes" id="UP000076502"/>
    </source>
</evidence>
<evidence type="ECO:0000256" key="6">
    <source>
        <dbReference type="ARBA" id="ARBA00022801"/>
    </source>
</evidence>
<evidence type="ECO:0000256" key="3">
    <source>
        <dbReference type="ARBA" id="ARBA00007357"/>
    </source>
</evidence>
<evidence type="ECO:0000256" key="5">
    <source>
        <dbReference type="ARBA" id="ARBA00022723"/>
    </source>
</evidence>
<name>A0A154P0G3_DUFNO</name>
<dbReference type="InterPro" id="IPR008753">
    <property type="entry name" value="Peptidase_M13_N"/>
</dbReference>
<feature type="non-terminal residue" evidence="12">
    <location>
        <position position="1"/>
    </location>
</feature>
<evidence type="ECO:0000256" key="2">
    <source>
        <dbReference type="ARBA" id="ARBA00004401"/>
    </source>
</evidence>
<evidence type="ECO:0000256" key="7">
    <source>
        <dbReference type="ARBA" id="ARBA00022833"/>
    </source>
</evidence>